<protein>
    <submittedName>
        <fullName evidence="2">Uncharacterized protein</fullName>
    </submittedName>
</protein>
<reference evidence="2 3" key="1">
    <citation type="submission" date="2020-01" db="EMBL/GenBank/DDBJ databases">
        <title>Identification and distribution of gene clusters putatively required for synthesis of sphingolipid metabolism inhibitors in phylogenetically diverse species of the filamentous fungus Fusarium.</title>
        <authorList>
            <person name="Kim H.-S."/>
            <person name="Busman M."/>
            <person name="Brown D.W."/>
            <person name="Divon H."/>
            <person name="Uhlig S."/>
            <person name="Proctor R.H."/>
        </authorList>
    </citation>
    <scope>NUCLEOTIDE SEQUENCE [LARGE SCALE GENOMIC DNA]</scope>
    <source>
        <strain evidence="2 3">NRRL 20459</strain>
    </source>
</reference>
<feature type="transmembrane region" description="Helical" evidence="1">
    <location>
        <begin position="126"/>
        <end position="152"/>
    </location>
</feature>
<comment type="caution">
    <text evidence="2">The sequence shown here is derived from an EMBL/GenBank/DDBJ whole genome shotgun (WGS) entry which is preliminary data.</text>
</comment>
<dbReference type="EMBL" id="JAADYS010000605">
    <property type="protein sequence ID" value="KAF4468486.1"/>
    <property type="molecule type" value="Genomic_DNA"/>
</dbReference>
<feature type="transmembrane region" description="Helical" evidence="1">
    <location>
        <begin position="55"/>
        <end position="73"/>
    </location>
</feature>
<sequence length="211" mass="23302">MLELHVFALVTTAAYMLQTLFAGTLYYRNFNSAAESTPRLPQGVQRMSSAIRARIRAGIAAIIVGSVFQMVSWSCGNNGLDDAFGVVAIILYSLFQVSMFPEEALSAAEAFQSGQSFEDFWDENEFVWRLSVIPFVFLVIATVTASVLRIVLPSRWPAAWMMSIWQFAQLFTSLRTSLNSLVASWHIVLRPGSSICQSLDLGRESTGAAGR</sequence>
<accession>A0A8H4LGS1</accession>
<keyword evidence="1" id="KW-0812">Transmembrane</keyword>
<evidence type="ECO:0000313" key="3">
    <source>
        <dbReference type="Proteomes" id="UP000554235"/>
    </source>
</evidence>
<gene>
    <name evidence="2" type="ORF">FALBO_4603</name>
</gene>
<evidence type="ECO:0000256" key="1">
    <source>
        <dbReference type="SAM" id="Phobius"/>
    </source>
</evidence>
<name>A0A8H4LGS1_9HYPO</name>
<keyword evidence="1" id="KW-0472">Membrane</keyword>
<evidence type="ECO:0000313" key="2">
    <source>
        <dbReference type="EMBL" id="KAF4468486.1"/>
    </source>
</evidence>
<feature type="transmembrane region" description="Helical" evidence="1">
    <location>
        <begin position="6"/>
        <end position="27"/>
    </location>
</feature>
<organism evidence="2 3">
    <name type="scientific">Fusarium albosuccineum</name>
    <dbReference type="NCBI Taxonomy" id="1237068"/>
    <lineage>
        <taxon>Eukaryota</taxon>
        <taxon>Fungi</taxon>
        <taxon>Dikarya</taxon>
        <taxon>Ascomycota</taxon>
        <taxon>Pezizomycotina</taxon>
        <taxon>Sordariomycetes</taxon>
        <taxon>Hypocreomycetidae</taxon>
        <taxon>Hypocreales</taxon>
        <taxon>Nectriaceae</taxon>
        <taxon>Fusarium</taxon>
        <taxon>Fusarium decemcellulare species complex</taxon>
    </lineage>
</organism>
<keyword evidence="3" id="KW-1185">Reference proteome</keyword>
<dbReference type="AlphaFoldDB" id="A0A8H4LGS1"/>
<proteinExistence type="predicted"/>
<keyword evidence="1" id="KW-1133">Transmembrane helix</keyword>
<dbReference type="Proteomes" id="UP000554235">
    <property type="component" value="Unassembled WGS sequence"/>
</dbReference>